<protein>
    <submittedName>
        <fullName evidence="1">Uncharacterized protein</fullName>
    </submittedName>
</protein>
<gene>
    <name evidence="1" type="ORF">GL50803_003705</name>
</gene>
<dbReference type="Proteomes" id="UP000001548">
    <property type="component" value="Unassembled WGS sequence"/>
</dbReference>
<accession>A8BUB7</accession>
<sequence length="261" mass="28948">MEVIVNSTTAPLKPAVVESIVSLIEERTAPRPQESREYTLTILLLGTDDSSKTQLFELLREYFQIPCGEKGEKSNSLTVASFIDSKQLCLKIINVPEKGITRIQKDYPLTSACVFVCDLSSDASVAFMKAHVDEVTVILRKESVRLQSIYNAALLPASSDPSSGLTLDTLKRAMTAPRFVPHILAVCNVENVVDQQLKAQMRNFVLDRELRWAEVSVYTESIVRSVLCLARGVADDYDFIDGASWDNFKSSADKQGGCFIM</sequence>
<dbReference type="OMA" id="GASWDNF"/>
<dbReference type="VEuPathDB" id="GiardiaDB:GL50803_3705"/>
<organism evidence="1 2">
    <name type="scientific">Giardia intestinalis (strain ATCC 50803 / WB clone C6)</name>
    <name type="common">Giardia lamblia</name>
    <dbReference type="NCBI Taxonomy" id="184922"/>
    <lineage>
        <taxon>Eukaryota</taxon>
        <taxon>Metamonada</taxon>
        <taxon>Diplomonadida</taxon>
        <taxon>Hexamitidae</taxon>
        <taxon>Giardiinae</taxon>
        <taxon>Giardia</taxon>
    </lineage>
</organism>
<dbReference type="RefSeq" id="XP_001704751.1">
    <property type="nucleotide sequence ID" value="XM_001704699.1"/>
</dbReference>
<comment type="caution">
    <text evidence="1">The sequence shown here is derived from an EMBL/GenBank/DDBJ whole genome shotgun (WGS) entry which is preliminary data.</text>
</comment>
<dbReference type="HOGENOM" id="CLU_1067289_0_0_1"/>
<proteinExistence type="predicted"/>
<evidence type="ECO:0000313" key="1">
    <source>
        <dbReference type="EMBL" id="KAE8305499.1"/>
    </source>
</evidence>
<dbReference type="GeneID" id="5697627"/>
<evidence type="ECO:0000313" key="2">
    <source>
        <dbReference type="Proteomes" id="UP000001548"/>
    </source>
</evidence>
<dbReference type="KEGG" id="gla:GL50803_003705"/>
<keyword evidence="2" id="KW-1185">Reference proteome</keyword>
<dbReference type="AlphaFoldDB" id="A8BUB7"/>
<reference evidence="1 2" key="1">
    <citation type="journal article" date="2007" name="Science">
        <title>Genomic minimalism in the early diverging intestinal parasite Giardia lamblia.</title>
        <authorList>
            <person name="Morrison H.G."/>
            <person name="McArthur A.G."/>
            <person name="Gillin F.D."/>
            <person name="Aley S.B."/>
            <person name="Adam R.D."/>
            <person name="Olsen G.J."/>
            <person name="Best A.A."/>
            <person name="Cande W.Z."/>
            <person name="Chen F."/>
            <person name="Cipriano M.J."/>
            <person name="Davids B.J."/>
            <person name="Dawson S.C."/>
            <person name="Elmendorf H.G."/>
            <person name="Hehl A.B."/>
            <person name="Holder M.E."/>
            <person name="Huse S.M."/>
            <person name="Kim U.U."/>
            <person name="Lasek-Nesselquist E."/>
            <person name="Manning G."/>
            <person name="Nigam A."/>
            <person name="Nixon J.E."/>
            <person name="Palm D."/>
            <person name="Passamaneck N.E."/>
            <person name="Prabhu A."/>
            <person name="Reich C.I."/>
            <person name="Reiner D.S."/>
            <person name="Samuelson J."/>
            <person name="Svard S.G."/>
            <person name="Sogin M.L."/>
        </authorList>
    </citation>
    <scope>NUCLEOTIDE SEQUENCE [LARGE SCALE GENOMIC DNA]</scope>
    <source>
        <strain evidence="1 2">WB C6</strain>
    </source>
</reference>
<dbReference type="EMBL" id="AACB03000001">
    <property type="protein sequence ID" value="KAE8305499.1"/>
    <property type="molecule type" value="Genomic_DNA"/>
</dbReference>
<name>A8BUB7_GIAIC</name>